<organism evidence="6 7">
    <name type="scientific">Methyloprofundus sedimenti</name>
    <dbReference type="NCBI Taxonomy" id="1420851"/>
    <lineage>
        <taxon>Bacteria</taxon>
        <taxon>Pseudomonadati</taxon>
        <taxon>Pseudomonadota</taxon>
        <taxon>Gammaproteobacteria</taxon>
        <taxon>Methylococcales</taxon>
        <taxon>Methylococcaceae</taxon>
        <taxon>Methyloprofundus</taxon>
    </lineage>
</organism>
<dbReference type="InterPro" id="IPR036069">
    <property type="entry name" value="DUF34/NIF3_sf"/>
</dbReference>
<dbReference type="AlphaFoldDB" id="A0A1V8M2U7"/>
<feature type="binding site" evidence="5">
    <location>
        <position position="221"/>
    </location>
    <ligand>
        <name>a divalent metal cation</name>
        <dbReference type="ChEBI" id="CHEBI:60240"/>
        <label>1</label>
    </ligand>
</feature>
<comment type="similarity">
    <text evidence="1">Belongs to the GTP cyclohydrolase I type 2/NIF3 family.</text>
</comment>
<dbReference type="FunFam" id="3.40.1390.30:FF:000001">
    <property type="entry name" value="GTP cyclohydrolase 1 type 2"/>
    <property type="match status" value="1"/>
</dbReference>
<accession>A0A1V8M2U7</accession>
<keyword evidence="4 5" id="KW-0479">Metal-binding</keyword>
<evidence type="ECO:0000256" key="3">
    <source>
        <dbReference type="ARBA" id="ARBA00022112"/>
    </source>
</evidence>
<dbReference type="SUPFAM" id="SSF102705">
    <property type="entry name" value="NIF3 (NGG1p interacting factor 3)-like"/>
    <property type="match status" value="1"/>
</dbReference>
<evidence type="ECO:0000256" key="4">
    <source>
        <dbReference type="ARBA" id="ARBA00022723"/>
    </source>
</evidence>
<protein>
    <recommendedName>
        <fullName evidence="3">GTP cyclohydrolase 1 type 2 homolog</fullName>
    </recommendedName>
</protein>
<dbReference type="PANTHER" id="PTHR13799:SF14">
    <property type="entry name" value="GTP CYCLOHYDROLASE 1 TYPE 2 HOMOLOG"/>
    <property type="match status" value="1"/>
</dbReference>
<dbReference type="InterPro" id="IPR002678">
    <property type="entry name" value="DUF34/NIF3"/>
</dbReference>
<keyword evidence="7" id="KW-1185">Reference proteome</keyword>
<dbReference type="OrthoDB" id="9800881at2"/>
<dbReference type="STRING" id="1420851.AU255_16960"/>
<evidence type="ECO:0000256" key="2">
    <source>
        <dbReference type="ARBA" id="ARBA00011643"/>
    </source>
</evidence>
<dbReference type="NCBIfam" id="TIGR00486">
    <property type="entry name" value="YbgI_SA1388"/>
    <property type="match status" value="1"/>
</dbReference>
<reference evidence="6 7" key="1">
    <citation type="submission" date="2015-12" db="EMBL/GenBank/DDBJ databases">
        <authorList>
            <person name="Shamseldin A."/>
            <person name="Moawad H."/>
            <person name="Abd El-Rahim W.M."/>
            <person name="Sadowsky M.J."/>
        </authorList>
    </citation>
    <scope>NUCLEOTIDE SEQUENCE [LARGE SCALE GENOMIC DNA]</scope>
    <source>
        <strain evidence="6 7">WF1</strain>
    </source>
</reference>
<gene>
    <name evidence="6" type="ORF">AU255_16960</name>
</gene>
<evidence type="ECO:0000256" key="1">
    <source>
        <dbReference type="ARBA" id="ARBA00006964"/>
    </source>
</evidence>
<feature type="binding site" evidence="5">
    <location>
        <position position="64"/>
    </location>
    <ligand>
        <name>a divalent metal cation</name>
        <dbReference type="ChEBI" id="CHEBI:60240"/>
        <label>2</label>
    </ligand>
</feature>
<feature type="binding site" evidence="5">
    <location>
        <position position="63"/>
    </location>
    <ligand>
        <name>a divalent metal cation</name>
        <dbReference type="ChEBI" id="CHEBI:60240"/>
        <label>1</label>
    </ligand>
</feature>
<dbReference type="PANTHER" id="PTHR13799">
    <property type="entry name" value="NGG1 INTERACTING FACTOR 3"/>
    <property type="match status" value="1"/>
</dbReference>
<dbReference type="GO" id="GO:0005737">
    <property type="term" value="C:cytoplasm"/>
    <property type="evidence" value="ECO:0007669"/>
    <property type="project" value="TreeGrafter"/>
</dbReference>
<evidence type="ECO:0000313" key="6">
    <source>
        <dbReference type="EMBL" id="OQK15879.1"/>
    </source>
</evidence>
<dbReference type="Pfam" id="PF01784">
    <property type="entry name" value="DUF34_NIF3"/>
    <property type="match status" value="1"/>
</dbReference>
<evidence type="ECO:0000313" key="7">
    <source>
        <dbReference type="Proteomes" id="UP000191980"/>
    </source>
</evidence>
<dbReference type="GO" id="GO:0046872">
    <property type="term" value="F:metal ion binding"/>
    <property type="evidence" value="ECO:0007669"/>
    <property type="project" value="UniProtKB-KW"/>
</dbReference>
<name>A0A1V8M2U7_9GAMM</name>
<feature type="binding site" evidence="5">
    <location>
        <position position="225"/>
    </location>
    <ligand>
        <name>a divalent metal cation</name>
        <dbReference type="ChEBI" id="CHEBI:60240"/>
        <label>1</label>
    </ligand>
</feature>
<sequence>MHRDELNRYFNDLLNPSSFEDYCPNGLQIEGSESIQKVAFAVSATRDSITQAANLGADTLVVHHGLFWHFHGTRTLTGSFAKRIFPLVKHNINLFAYHLPLDAHPEVGNAALLGQLIGCHQQGPFGDYKGNPTGIEGLLEQPLSAKELALKLHSVLNHDVIIASPDENQLIESIGIITGGANSHWALAQKAGLDAYITGEISEHDWHESQENGIHMFAGGHYATEIFGVLALMQKIQMHFHLECVFIDSDNPA</sequence>
<evidence type="ECO:0000256" key="5">
    <source>
        <dbReference type="PIRSR" id="PIRSR602678-1"/>
    </source>
</evidence>
<comment type="caution">
    <text evidence="6">The sequence shown here is derived from an EMBL/GenBank/DDBJ whole genome shotgun (WGS) entry which is preliminary data.</text>
</comment>
<comment type="subunit">
    <text evidence="2">Homohexamer.</text>
</comment>
<dbReference type="Proteomes" id="UP000191980">
    <property type="component" value="Unassembled WGS sequence"/>
</dbReference>
<dbReference type="EMBL" id="LPUF01000003">
    <property type="protein sequence ID" value="OQK15879.1"/>
    <property type="molecule type" value="Genomic_DNA"/>
</dbReference>
<dbReference type="RefSeq" id="WP_080524103.1">
    <property type="nucleotide sequence ID" value="NZ_LPUF01000003.1"/>
</dbReference>
<dbReference type="Gene3D" id="3.40.1390.30">
    <property type="entry name" value="NIF3 (NGG1p interacting factor 3)-like"/>
    <property type="match status" value="2"/>
</dbReference>
<proteinExistence type="inferred from homology"/>
<feature type="binding site" evidence="5">
    <location>
        <position position="102"/>
    </location>
    <ligand>
        <name>a divalent metal cation</name>
        <dbReference type="ChEBI" id="CHEBI:60240"/>
        <label>1</label>
    </ligand>
</feature>